<dbReference type="AlphaFoldDB" id="A0A0D0DWY7"/>
<dbReference type="InParanoid" id="A0A0D0DWY7"/>
<dbReference type="EMBL" id="KN825104">
    <property type="protein sequence ID" value="KIK94471.1"/>
    <property type="molecule type" value="Genomic_DNA"/>
</dbReference>
<reference evidence="1 2" key="1">
    <citation type="submission" date="2014-04" db="EMBL/GenBank/DDBJ databases">
        <authorList>
            <consortium name="DOE Joint Genome Institute"/>
            <person name="Kuo A."/>
            <person name="Kohler A."/>
            <person name="Jargeat P."/>
            <person name="Nagy L.G."/>
            <person name="Floudas D."/>
            <person name="Copeland A."/>
            <person name="Barry K.W."/>
            <person name="Cichocki N."/>
            <person name="Veneault-Fourrey C."/>
            <person name="LaButti K."/>
            <person name="Lindquist E.A."/>
            <person name="Lipzen A."/>
            <person name="Lundell T."/>
            <person name="Morin E."/>
            <person name="Murat C."/>
            <person name="Sun H."/>
            <person name="Tunlid A."/>
            <person name="Henrissat B."/>
            <person name="Grigoriev I.V."/>
            <person name="Hibbett D.S."/>
            <person name="Martin F."/>
            <person name="Nordberg H.P."/>
            <person name="Cantor M.N."/>
            <person name="Hua S.X."/>
        </authorList>
    </citation>
    <scope>NUCLEOTIDE SEQUENCE [LARGE SCALE GENOMIC DNA]</scope>
    <source>
        <strain evidence="1 2">Ve08.2h10</strain>
    </source>
</reference>
<dbReference type="HOGENOM" id="CLU_3069353_0_0_1"/>
<evidence type="ECO:0000313" key="1">
    <source>
        <dbReference type="EMBL" id="KIK94471.1"/>
    </source>
</evidence>
<proteinExistence type="predicted"/>
<organism evidence="1 2">
    <name type="scientific">Paxillus rubicundulus Ve08.2h10</name>
    <dbReference type="NCBI Taxonomy" id="930991"/>
    <lineage>
        <taxon>Eukaryota</taxon>
        <taxon>Fungi</taxon>
        <taxon>Dikarya</taxon>
        <taxon>Basidiomycota</taxon>
        <taxon>Agaricomycotina</taxon>
        <taxon>Agaricomycetes</taxon>
        <taxon>Agaricomycetidae</taxon>
        <taxon>Boletales</taxon>
        <taxon>Paxilineae</taxon>
        <taxon>Paxillaceae</taxon>
        <taxon>Paxillus</taxon>
    </lineage>
</organism>
<accession>A0A0D0DWY7</accession>
<protein>
    <submittedName>
        <fullName evidence="1">Unplaced genomic scaffold scaffold_282, whole genome shotgun sequence</fullName>
    </submittedName>
</protein>
<gene>
    <name evidence="1" type="ORF">PAXRUDRAFT_827964</name>
</gene>
<reference evidence="2" key="2">
    <citation type="submission" date="2015-01" db="EMBL/GenBank/DDBJ databases">
        <title>Evolutionary Origins and Diversification of the Mycorrhizal Mutualists.</title>
        <authorList>
            <consortium name="DOE Joint Genome Institute"/>
            <consortium name="Mycorrhizal Genomics Consortium"/>
            <person name="Kohler A."/>
            <person name="Kuo A."/>
            <person name="Nagy L.G."/>
            <person name="Floudas D."/>
            <person name="Copeland A."/>
            <person name="Barry K.W."/>
            <person name="Cichocki N."/>
            <person name="Veneault-Fourrey C."/>
            <person name="LaButti K."/>
            <person name="Lindquist E.A."/>
            <person name="Lipzen A."/>
            <person name="Lundell T."/>
            <person name="Morin E."/>
            <person name="Murat C."/>
            <person name="Riley R."/>
            <person name="Ohm R."/>
            <person name="Sun H."/>
            <person name="Tunlid A."/>
            <person name="Henrissat B."/>
            <person name="Grigoriev I.V."/>
            <person name="Hibbett D.S."/>
            <person name="Martin F."/>
        </authorList>
    </citation>
    <scope>NUCLEOTIDE SEQUENCE [LARGE SCALE GENOMIC DNA]</scope>
    <source>
        <strain evidence="2">Ve08.2h10</strain>
    </source>
</reference>
<keyword evidence="2" id="KW-1185">Reference proteome</keyword>
<name>A0A0D0DWY7_9AGAM</name>
<evidence type="ECO:0000313" key="2">
    <source>
        <dbReference type="Proteomes" id="UP000054538"/>
    </source>
</evidence>
<dbReference type="Proteomes" id="UP000054538">
    <property type="component" value="Unassembled WGS sequence"/>
</dbReference>
<sequence>MSTSSWGSHSQMMLCKQHKVGGCGLVFPLCIRGDNKYTKAVFHNTDYAFNNVA</sequence>